<dbReference type="RefSeq" id="XP_019020067.1">
    <property type="nucleotide sequence ID" value="XM_019160386.1"/>
</dbReference>
<evidence type="ECO:0000256" key="4">
    <source>
        <dbReference type="ARBA" id="ARBA00023187"/>
    </source>
</evidence>
<keyword evidence="8" id="KW-1185">Reference proteome</keyword>
<dbReference type="GO" id="GO:0071004">
    <property type="term" value="C:U2-type prespliceosome"/>
    <property type="evidence" value="ECO:0007669"/>
    <property type="project" value="TreeGrafter"/>
</dbReference>
<dbReference type="GO" id="GO:0030627">
    <property type="term" value="F:pre-mRNA 5'-splice site binding"/>
    <property type="evidence" value="ECO:0007669"/>
    <property type="project" value="TreeGrafter"/>
</dbReference>
<evidence type="ECO:0000256" key="5">
    <source>
        <dbReference type="ARBA" id="ARBA00023242"/>
    </source>
</evidence>
<dbReference type="EMBL" id="KV454001">
    <property type="protein sequence ID" value="ODQ48954.1"/>
    <property type="molecule type" value="Genomic_DNA"/>
</dbReference>
<dbReference type="InterPro" id="IPR011990">
    <property type="entry name" value="TPR-like_helical_dom_sf"/>
</dbReference>
<keyword evidence="2" id="KW-0507">mRNA processing</keyword>
<dbReference type="GO" id="GO:0000243">
    <property type="term" value="C:commitment complex"/>
    <property type="evidence" value="ECO:0007669"/>
    <property type="project" value="TreeGrafter"/>
</dbReference>
<organism evidence="7 8">
    <name type="scientific">Pichia membranifaciens NRRL Y-2026</name>
    <dbReference type="NCBI Taxonomy" id="763406"/>
    <lineage>
        <taxon>Eukaryota</taxon>
        <taxon>Fungi</taxon>
        <taxon>Dikarya</taxon>
        <taxon>Ascomycota</taxon>
        <taxon>Saccharomycotina</taxon>
        <taxon>Pichiomycetes</taxon>
        <taxon>Pichiales</taxon>
        <taxon>Pichiaceae</taxon>
        <taxon>Pichia</taxon>
    </lineage>
</organism>
<evidence type="ECO:0000313" key="7">
    <source>
        <dbReference type="EMBL" id="ODQ48954.1"/>
    </source>
</evidence>
<keyword evidence="3" id="KW-0677">Repeat</keyword>
<evidence type="ECO:0000256" key="3">
    <source>
        <dbReference type="ARBA" id="ARBA00022737"/>
    </source>
</evidence>
<evidence type="ECO:0000256" key="2">
    <source>
        <dbReference type="ARBA" id="ARBA00022664"/>
    </source>
</evidence>
<sequence length="662" mass="78370">MTDLSILHNFPQWEKMKKELEDDFFNDSLWNELVLHHEKLIADHKELLKSRTELKGLIYADMDQLLTKYPYFTVYWKRYVTMVYTLEGLKPSIRVLERAVISFPYSLDVWIDYVNILLANKLKADKEMNQIFLQGADNVGCHFLAHQFWDIYLDWAKSVYGVHSNDYIAILIRIIKLPLHQYAKYNQEFMRLSKNFAITDLVAKDNLVTYVKRKYDGLNEEEMEEYIENHSEKLISSFFGDILAQVETRAQEKWKFESVLKTDFDFNMITLEELDRWIKYLENEEMYYQTRDELSDINELIALYERALIPTCLSDQVWIRYARFLIQNKGNNDRIMHVFNRACDHFVPLDLKEVRYMYAKFFELKLKDLEKCKQVYLSLISKSPTETEPVSKYIEFLILHQNENSTNAGLVHDILNCVYKFNQEKGPIEHLSKKKKINRPIKGQTQSNFEILSPDVKDLYDKLTFWNAGQLIVSVCKFYWLTKKDLKLTRDTLMTFFNTFAVKSSKVFWFFFFKFELCQRNRKNLANIVSQVRTGSTLNISDINIIIEQYNSFVLKNFTVTELKDGQRDLIKNMLETDVESSLHMKHYLKVRLAEDNDEETTNRRLVKENGHPAAMCEGRPTLTNPLLISENTFKTSTAPALPRFRNVEKASLNVKYIHESI</sequence>
<dbReference type="Pfam" id="PF23241">
    <property type="entry name" value="HAT_PRP39_C"/>
    <property type="match status" value="1"/>
</dbReference>
<dbReference type="OrthoDB" id="10265668at2759"/>
<dbReference type="SMART" id="SM00386">
    <property type="entry name" value="HAT"/>
    <property type="match status" value="5"/>
</dbReference>
<dbReference type="PANTHER" id="PTHR17204">
    <property type="entry name" value="PRE-MRNA PROCESSING PROTEIN PRP39-RELATED"/>
    <property type="match status" value="1"/>
</dbReference>
<proteinExistence type="inferred from homology"/>
<keyword evidence="4" id="KW-0508">mRNA splicing</keyword>
<evidence type="ECO:0000256" key="6">
    <source>
        <dbReference type="ARBA" id="ARBA00038019"/>
    </source>
</evidence>
<dbReference type="GO" id="GO:0000395">
    <property type="term" value="P:mRNA 5'-splice site recognition"/>
    <property type="evidence" value="ECO:0007669"/>
    <property type="project" value="TreeGrafter"/>
</dbReference>
<evidence type="ECO:0000256" key="1">
    <source>
        <dbReference type="ARBA" id="ARBA00004123"/>
    </source>
</evidence>
<protein>
    <recommendedName>
        <fullName evidence="9">Suppressor of forked domain-containing protein</fullName>
    </recommendedName>
</protein>
<name>A0A1E3NSD0_9ASCO</name>
<dbReference type="GO" id="GO:0005685">
    <property type="term" value="C:U1 snRNP"/>
    <property type="evidence" value="ECO:0007669"/>
    <property type="project" value="TreeGrafter"/>
</dbReference>
<gene>
    <name evidence="7" type="ORF">PICMEDRAFT_14467</name>
</gene>
<comment type="similarity">
    <text evidence="6">Belongs to the PRP39 family.</text>
</comment>
<evidence type="ECO:0000313" key="8">
    <source>
        <dbReference type="Proteomes" id="UP000094455"/>
    </source>
</evidence>
<accession>A0A1E3NSD0</accession>
<dbReference type="STRING" id="763406.A0A1E3NSD0"/>
<dbReference type="AlphaFoldDB" id="A0A1E3NSD0"/>
<dbReference type="SUPFAM" id="SSF48452">
    <property type="entry name" value="TPR-like"/>
    <property type="match status" value="1"/>
</dbReference>
<dbReference type="Pfam" id="PF23240">
    <property type="entry name" value="HAT_PRP39_N"/>
    <property type="match status" value="1"/>
</dbReference>
<dbReference type="Proteomes" id="UP000094455">
    <property type="component" value="Unassembled WGS sequence"/>
</dbReference>
<comment type="subcellular location">
    <subcellularLocation>
        <location evidence="1">Nucleus</location>
    </subcellularLocation>
</comment>
<evidence type="ECO:0008006" key="9">
    <source>
        <dbReference type="Google" id="ProtNLM"/>
    </source>
</evidence>
<dbReference type="Gene3D" id="1.25.40.10">
    <property type="entry name" value="Tetratricopeptide repeat domain"/>
    <property type="match status" value="2"/>
</dbReference>
<dbReference type="PANTHER" id="PTHR17204:SF5">
    <property type="entry name" value="PRE-MRNA-PROCESSING FACTOR 39"/>
    <property type="match status" value="1"/>
</dbReference>
<keyword evidence="5" id="KW-0539">Nucleus</keyword>
<reference evidence="7 8" key="1">
    <citation type="journal article" date="2016" name="Proc. Natl. Acad. Sci. U.S.A.">
        <title>Comparative genomics of biotechnologically important yeasts.</title>
        <authorList>
            <person name="Riley R."/>
            <person name="Haridas S."/>
            <person name="Wolfe K.H."/>
            <person name="Lopes M.R."/>
            <person name="Hittinger C.T."/>
            <person name="Goeker M."/>
            <person name="Salamov A.A."/>
            <person name="Wisecaver J.H."/>
            <person name="Long T.M."/>
            <person name="Calvey C.H."/>
            <person name="Aerts A.L."/>
            <person name="Barry K.W."/>
            <person name="Choi C."/>
            <person name="Clum A."/>
            <person name="Coughlan A.Y."/>
            <person name="Deshpande S."/>
            <person name="Douglass A.P."/>
            <person name="Hanson S.J."/>
            <person name="Klenk H.-P."/>
            <person name="LaButti K.M."/>
            <person name="Lapidus A."/>
            <person name="Lindquist E.A."/>
            <person name="Lipzen A.M."/>
            <person name="Meier-Kolthoff J.P."/>
            <person name="Ohm R.A."/>
            <person name="Otillar R.P."/>
            <person name="Pangilinan J.L."/>
            <person name="Peng Y."/>
            <person name="Rokas A."/>
            <person name="Rosa C.A."/>
            <person name="Scheuner C."/>
            <person name="Sibirny A.A."/>
            <person name="Slot J.C."/>
            <person name="Stielow J.B."/>
            <person name="Sun H."/>
            <person name="Kurtzman C.P."/>
            <person name="Blackwell M."/>
            <person name="Grigoriev I.V."/>
            <person name="Jeffries T.W."/>
        </authorList>
    </citation>
    <scope>NUCLEOTIDE SEQUENCE [LARGE SCALE GENOMIC DNA]</scope>
    <source>
        <strain evidence="7 8">NRRL Y-2026</strain>
    </source>
</reference>
<dbReference type="InterPro" id="IPR059164">
    <property type="entry name" value="HAT_PRP39_C"/>
</dbReference>
<dbReference type="InterPro" id="IPR003107">
    <property type="entry name" value="HAT"/>
</dbReference>
<dbReference type="GeneID" id="30177073"/>